<organism evidence="4 5">
    <name type="scientific">Candidatus Contendibacter odensensis</name>
    <dbReference type="NCBI Taxonomy" id="1400860"/>
    <lineage>
        <taxon>Bacteria</taxon>
        <taxon>Pseudomonadati</taxon>
        <taxon>Pseudomonadota</taxon>
        <taxon>Gammaproteobacteria</taxon>
        <taxon>Candidatus Competibacteraceae</taxon>
        <taxon>Candidatus Contendibacter</taxon>
    </lineage>
</organism>
<dbReference type="HAMAP" id="MF_00460">
    <property type="entry name" value="UPF0125_RnfH"/>
    <property type="match status" value="1"/>
</dbReference>
<dbReference type="Gene3D" id="3.10.20.280">
    <property type="entry name" value="RnfH-like"/>
    <property type="match status" value="1"/>
</dbReference>
<protein>
    <recommendedName>
        <fullName evidence="2">UPF0125 protein CSA09_05065</fullName>
    </recommendedName>
</protein>
<dbReference type="Proteomes" id="UP000229278">
    <property type="component" value="Unassembled WGS sequence"/>
</dbReference>
<feature type="region of interest" description="Disordered" evidence="3">
    <location>
        <begin position="90"/>
        <end position="110"/>
    </location>
</feature>
<dbReference type="Pfam" id="PF03658">
    <property type="entry name" value="Ub-RnfH"/>
    <property type="match status" value="1"/>
</dbReference>
<reference evidence="4 5" key="1">
    <citation type="submission" date="2017-10" db="EMBL/GenBank/DDBJ databases">
        <title>Novel microbial diversity and functional potential in the marine mammal oral microbiome.</title>
        <authorList>
            <person name="Dudek N.K."/>
            <person name="Sun C.L."/>
            <person name="Burstein D."/>
            <person name="Kantor R.S."/>
            <person name="Aliaga Goltsman D.S."/>
            <person name="Bik E.M."/>
            <person name="Thomas B.C."/>
            <person name="Banfield J.F."/>
            <person name="Relman D.A."/>
        </authorList>
    </citation>
    <scope>NUCLEOTIDE SEQUENCE [LARGE SCALE GENOMIC DNA]</scope>
    <source>
        <strain evidence="4">DOLJORAL78_50_517</strain>
    </source>
</reference>
<comment type="caution">
    <text evidence="4">The sequence shown here is derived from an EMBL/GenBank/DDBJ whole genome shotgun (WGS) entry which is preliminary data.</text>
</comment>
<dbReference type="InterPro" id="IPR016155">
    <property type="entry name" value="Mopterin_synth/thiamin_S_b"/>
</dbReference>
<evidence type="ECO:0000256" key="3">
    <source>
        <dbReference type="SAM" id="MobiDB-lite"/>
    </source>
</evidence>
<dbReference type="EMBL" id="PDTV01000012">
    <property type="protein sequence ID" value="PIE82782.1"/>
    <property type="molecule type" value="Genomic_DNA"/>
</dbReference>
<dbReference type="PANTHER" id="PTHR37483:SF1">
    <property type="entry name" value="UPF0125 PROTEIN RATB"/>
    <property type="match status" value="1"/>
</dbReference>
<dbReference type="SUPFAM" id="SSF54285">
    <property type="entry name" value="MoaD/ThiS"/>
    <property type="match status" value="1"/>
</dbReference>
<evidence type="ECO:0000313" key="5">
    <source>
        <dbReference type="Proteomes" id="UP000229278"/>
    </source>
</evidence>
<sequence>MANDDNRSLIQVEVAYAMPDEQLIIPVEVPEGATLEQVIIQSRIQERLPDVEISTIDVGIFGKISKRSATVRAGDRVELYRSLLADPKDVRKRRAAEGKQMRKGSTKPSN</sequence>
<name>A0A2G6PE45_9GAMM</name>
<accession>A0A2G6PE45</accession>
<evidence type="ECO:0000256" key="2">
    <source>
        <dbReference type="HAMAP-Rule" id="MF_00460"/>
    </source>
</evidence>
<dbReference type="AlphaFoldDB" id="A0A2G6PE45"/>
<feature type="compositionally biased region" description="Basic residues" evidence="3">
    <location>
        <begin position="101"/>
        <end position="110"/>
    </location>
</feature>
<comment type="similarity">
    <text evidence="1 2">Belongs to the UPF0125 (RnfH) family.</text>
</comment>
<evidence type="ECO:0000313" key="4">
    <source>
        <dbReference type="EMBL" id="PIE82782.1"/>
    </source>
</evidence>
<evidence type="ECO:0000256" key="1">
    <source>
        <dbReference type="ARBA" id="ARBA00010645"/>
    </source>
</evidence>
<dbReference type="NCBIfam" id="NF002490">
    <property type="entry name" value="PRK01777.1"/>
    <property type="match status" value="1"/>
</dbReference>
<dbReference type="InterPro" id="IPR005346">
    <property type="entry name" value="RnfH"/>
</dbReference>
<proteinExistence type="inferred from homology"/>
<dbReference type="PANTHER" id="PTHR37483">
    <property type="entry name" value="UPF0125 PROTEIN RATB"/>
    <property type="match status" value="1"/>
</dbReference>
<dbReference type="InterPro" id="IPR037021">
    <property type="entry name" value="RnfH_sf"/>
</dbReference>
<gene>
    <name evidence="4" type="ORF">CSA09_05065</name>
</gene>